<keyword evidence="2" id="KW-0547">Nucleotide-binding</keyword>
<evidence type="ECO:0000313" key="2">
    <source>
        <dbReference type="EMBL" id="NEE21566.1"/>
    </source>
</evidence>
<evidence type="ECO:0000256" key="1">
    <source>
        <dbReference type="SAM" id="MobiDB-lite"/>
    </source>
</evidence>
<gene>
    <name evidence="2" type="ORF">G3M58_85780</name>
</gene>
<dbReference type="AlphaFoldDB" id="A0A6G3XUU5"/>
<feature type="region of interest" description="Disordered" evidence="1">
    <location>
        <begin position="1"/>
        <end position="30"/>
    </location>
</feature>
<organism evidence="2">
    <name type="scientific">Streptomyces sp. SID7499</name>
    <dbReference type="NCBI Taxonomy" id="2706086"/>
    <lineage>
        <taxon>Bacteria</taxon>
        <taxon>Bacillati</taxon>
        <taxon>Actinomycetota</taxon>
        <taxon>Actinomycetes</taxon>
        <taxon>Kitasatosporales</taxon>
        <taxon>Streptomycetaceae</taxon>
        <taxon>Streptomyces</taxon>
    </lineage>
</organism>
<proteinExistence type="predicted"/>
<comment type="caution">
    <text evidence="2">The sequence shown here is derived from an EMBL/GenBank/DDBJ whole genome shotgun (WGS) entry which is preliminary data.</text>
</comment>
<feature type="non-terminal residue" evidence="2">
    <location>
        <position position="55"/>
    </location>
</feature>
<sequence>MAEGLTGQVESSPTGAAGPEAEPSARPGPEVVRAEGLAFGYPGRMVLRGVDLSVR</sequence>
<name>A0A6G3XUU5_9ACTN</name>
<keyword evidence="2" id="KW-0067">ATP-binding</keyword>
<dbReference type="GO" id="GO:0005524">
    <property type="term" value="F:ATP binding"/>
    <property type="evidence" value="ECO:0007669"/>
    <property type="project" value="UniProtKB-KW"/>
</dbReference>
<reference evidence="2" key="1">
    <citation type="submission" date="2020-01" db="EMBL/GenBank/DDBJ databases">
        <title>Insect and environment-associated Actinomycetes.</title>
        <authorList>
            <person name="Currrie C."/>
            <person name="Chevrette M."/>
            <person name="Carlson C."/>
            <person name="Stubbendieck R."/>
            <person name="Wendt-Pienkowski E."/>
        </authorList>
    </citation>
    <scope>NUCLEOTIDE SEQUENCE</scope>
    <source>
        <strain evidence="2">SID7499</strain>
    </source>
</reference>
<dbReference type="EMBL" id="JAAGMN010009237">
    <property type="protein sequence ID" value="NEE21566.1"/>
    <property type="molecule type" value="Genomic_DNA"/>
</dbReference>
<accession>A0A6G3XUU5</accession>
<protein>
    <submittedName>
        <fullName evidence="2">ABC transporter ATP-binding protein</fullName>
    </submittedName>
</protein>